<dbReference type="Pfam" id="PF13376">
    <property type="entry name" value="OmdA"/>
    <property type="match status" value="1"/>
</dbReference>
<dbReference type="Proteomes" id="UP000177169">
    <property type="component" value="Unassembled WGS sequence"/>
</dbReference>
<accession>A0A1F7Z6D4</accession>
<dbReference type="Pfam" id="PF08922">
    <property type="entry name" value="DUF1905"/>
    <property type="match status" value="1"/>
</dbReference>
<dbReference type="InterPro" id="IPR015018">
    <property type="entry name" value="DUF1905"/>
</dbReference>
<dbReference type="SUPFAM" id="SSF141694">
    <property type="entry name" value="AF2212/PG0164-like"/>
    <property type="match status" value="1"/>
</dbReference>
<evidence type="ECO:0008006" key="3">
    <source>
        <dbReference type="Google" id="ProtNLM"/>
    </source>
</evidence>
<dbReference type="Gene3D" id="2.40.30.100">
    <property type="entry name" value="AF2212/PG0164-like"/>
    <property type="match status" value="1"/>
</dbReference>
<sequence>MKTVKEQGSVPKIRFEAKPYKISSWTVLRLPKEESAKLPSRALTMVKGTINGFRFQAPLEPDGTGSHWFRVDETLQKKAHVKAEDNVKLEIEPSREWIEPEVPEDLKKALSTSKKAEGLWTDITPNARWDWIRWIRAVKTPETRHKHIEVALAKLNKGTRRPCCFNRNLCSEPYVSHNWALLAPMQAIK</sequence>
<comment type="caution">
    <text evidence="1">The sequence shown here is derived from an EMBL/GenBank/DDBJ whole genome shotgun (WGS) entry which is preliminary data.</text>
</comment>
<evidence type="ECO:0000313" key="2">
    <source>
        <dbReference type="Proteomes" id="UP000177169"/>
    </source>
</evidence>
<proteinExistence type="predicted"/>
<dbReference type="AlphaFoldDB" id="A0A1F7Z6D4"/>
<gene>
    <name evidence="1" type="ORF">A3D01_02990</name>
</gene>
<evidence type="ECO:0000313" key="1">
    <source>
        <dbReference type="EMBL" id="OGM34488.1"/>
    </source>
</evidence>
<protein>
    <recommendedName>
        <fullName evidence="3">DUF1905 domain-containing protein</fullName>
    </recommendedName>
</protein>
<dbReference type="InterPro" id="IPR037079">
    <property type="entry name" value="AF2212/PG0164-like_sf"/>
</dbReference>
<dbReference type="EMBL" id="MGGR01000005">
    <property type="protein sequence ID" value="OGM34488.1"/>
    <property type="molecule type" value="Genomic_DNA"/>
</dbReference>
<dbReference type="STRING" id="1802505.A3D01_02990"/>
<organism evidence="1 2">
    <name type="scientific">Candidatus Woesebacteria bacterium RIFCSPHIGHO2_02_FULL_39_13</name>
    <dbReference type="NCBI Taxonomy" id="1802505"/>
    <lineage>
        <taxon>Bacteria</taxon>
        <taxon>Candidatus Woeseibacteriota</taxon>
    </lineage>
</organism>
<reference evidence="1 2" key="1">
    <citation type="journal article" date="2016" name="Nat. Commun.">
        <title>Thousands of microbial genomes shed light on interconnected biogeochemical processes in an aquifer system.</title>
        <authorList>
            <person name="Anantharaman K."/>
            <person name="Brown C.T."/>
            <person name="Hug L.A."/>
            <person name="Sharon I."/>
            <person name="Castelle C.J."/>
            <person name="Probst A.J."/>
            <person name="Thomas B.C."/>
            <person name="Singh A."/>
            <person name="Wilkins M.J."/>
            <person name="Karaoz U."/>
            <person name="Brodie E.L."/>
            <person name="Williams K.H."/>
            <person name="Hubbard S.S."/>
            <person name="Banfield J.F."/>
        </authorList>
    </citation>
    <scope>NUCLEOTIDE SEQUENCE [LARGE SCALE GENOMIC DNA]</scope>
</reference>
<name>A0A1F7Z6D4_9BACT</name>